<dbReference type="AlphaFoldDB" id="A0A1D1YI95"/>
<accession>A0A1D1YI95</accession>
<dbReference type="Gene3D" id="3.30.70.330">
    <property type="match status" value="1"/>
</dbReference>
<evidence type="ECO:0000256" key="1">
    <source>
        <dbReference type="PROSITE-ProRule" id="PRU00176"/>
    </source>
</evidence>
<protein>
    <submittedName>
        <fullName evidence="3">Protein vip1</fullName>
    </submittedName>
</protein>
<keyword evidence="1" id="KW-0694">RNA-binding</keyword>
<proteinExistence type="predicted"/>
<dbReference type="PROSITE" id="PS50102">
    <property type="entry name" value="RRM"/>
    <property type="match status" value="1"/>
</dbReference>
<dbReference type="PANTHER" id="PTHR32343:SF26">
    <property type="entry name" value="RNA-BINDING (RRM_RBD_RNP MOTIFS) FAMILY PROTEIN"/>
    <property type="match status" value="1"/>
</dbReference>
<reference evidence="3" key="1">
    <citation type="submission" date="2015-07" db="EMBL/GenBank/DDBJ databases">
        <title>Transcriptome Assembly of Anthurium amnicola.</title>
        <authorList>
            <person name="Suzuki J."/>
        </authorList>
    </citation>
    <scope>NUCLEOTIDE SEQUENCE</scope>
</reference>
<evidence type="ECO:0000259" key="2">
    <source>
        <dbReference type="PROSITE" id="PS50102"/>
    </source>
</evidence>
<sequence length="244" mass="26413">MNQSNHMVEVTNLSPNATERDVYNFFSFSGEVEHVEIIRSGEYASTAYVTFKEGRALETACLLSGSMILDQPVCIDRWGHHEDPYNLWTGASWQVEDGIVHTGSQVNNFSMTPGEAVTMTQEVVKTMLSKGYVLSKDALSKAKAFDESHQVSATAAAKIAELSKRIGLTDKINTSVDTLRYVDEQYHVSQTTKTVASATGRTATAVTNSIVNSSYFSAGALWVSGVLTKAADAVADLGARGSRN</sequence>
<evidence type="ECO:0000313" key="3">
    <source>
        <dbReference type="EMBL" id="JAT54334.1"/>
    </source>
</evidence>
<dbReference type="SUPFAM" id="SSF54928">
    <property type="entry name" value="RNA-binding domain, RBD"/>
    <property type="match status" value="1"/>
</dbReference>
<dbReference type="InterPro" id="IPR012677">
    <property type="entry name" value="Nucleotide-bd_a/b_plait_sf"/>
</dbReference>
<name>A0A1D1YI95_9ARAE</name>
<dbReference type="SMART" id="SM00360">
    <property type="entry name" value="RRM"/>
    <property type="match status" value="1"/>
</dbReference>
<dbReference type="Pfam" id="PF00076">
    <property type="entry name" value="RRM_1"/>
    <property type="match status" value="1"/>
</dbReference>
<feature type="domain" description="RRM" evidence="2">
    <location>
        <begin position="6"/>
        <end position="80"/>
    </location>
</feature>
<dbReference type="InterPro" id="IPR000504">
    <property type="entry name" value="RRM_dom"/>
</dbReference>
<dbReference type="GO" id="GO:0003723">
    <property type="term" value="F:RNA binding"/>
    <property type="evidence" value="ECO:0007669"/>
    <property type="project" value="UniProtKB-UniRule"/>
</dbReference>
<organism evidence="3">
    <name type="scientific">Anthurium amnicola</name>
    <dbReference type="NCBI Taxonomy" id="1678845"/>
    <lineage>
        <taxon>Eukaryota</taxon>
        <taxon>Viridiplantae</taxon>
        <taxon>Streptophyta</taxon>
        <taxon>Embryophyta</taxon>
        <taxon>Tracheophyta</taxon>
        <taxon>Spermatophyta</taxon>
        <taxon>Magnoliopsida</taxon>
        <taxon>Liliopsida</taxon>
        <taxon>Araceae</taxon>
        <taxon>Pothoideae</taxon>
        <taxon>Potheae</taxon>
        <taxon>Anthurium</taxon>
    </lineage>
</organism>
<dbReference type="PANTHER" id="PTHR32343">
    <property type="entry name" value="SERINE/ARGININE-RICH SPLICING FACTOR"/>
    <property type="match status" value="1"/>
</dbReference>
<dbReference type="EMBL" id="GDJX01013602">
    <property type="protein sequence ID" value="JAT54334.1"/>
    <property type="molecule type" value="Transcribed_RNA"/>
</dbReference>
<dbReference type="InterPro" id="IPR035979">
    <property type="entry name" value="RBD_domain_sf"/>
</dbReference>
<gene>
    <name evidence="3" type="primary">vip1_21</name>
    <name evidence="3" type="ORF">g.92170</name>
</gene>